<dbReference type="PANTHER" id="PTHR30469">
    <property type="entry name" value="MULTIDRUG RESISTANCE PROTEIN MDTA"/>
    <property type="match status" value="1"/>
</dbReference>
<evidence type="ECO:0000313" key="5">
    <source>
        <dbReference type="EMBL" id="KTD54739.1"/>
    </source>
</evidence>
<gene>
    <name evidence="6" type="primary">czcB</name>
    <name evidence="5" type="ORF">Lqua_0246</name>
    <name evidence="6" type="ORF">NCTC12376_00712</name>
</gene>
<evidence type="ECO:0000256" key="3">
    <source>
        <dbReference type="SAM" id="Phobius"/>
    </source>
</evidence>
<dbReference type="GO" id="GO:0015562">
    <property type="term" value="F:efflux transmembrane transporter activity"/>
    <property type="evidence" value="ECO:0007669"/>
    <property type="project" value="TreeGrafter"/>
</dbReference>
<dbReference type="STRING" id="45072.Lqua_0246"/>
<evidence type="ECO:0000313" key="8">
    <source>
        <dbReference type="Proteomes" id="UP000254230"/>
    </source>
</evidence>
<evidence type="ECO:0000259" key="4">
    <source>
        <dbReference type="Pfam" id="PF25989"/>
    </source>
</evidence>
<keyword evidence="3" id="KW-0812">Transmembrane</keyword>
<evidence type="ECO:0000256" key="2">
    <source>
        <dbReference type="ARBA" id="ARBA00022448"/>
    </source>
</evidence>
<dbReference type="InterPro" id="IPR058637">
    <property type="entry name" value="YknX-like_C"/>
</dbReference>
<reference evidence="5 7" key="1">
    <citation type="submission" date="2015-11" db="EMBL/GenBank/DDBJ databases">
        <title>Genomic analysis of 38 Legionella species identifies large and diverse effector repertoires.</title>
        <authorList>
            <person name="Burstein D."/>
            <person name="Amaro F."/>
            <person name="Zusman T."/>
            <person name="Lifshitz Z."/>
            <person name="Cohen O."/>
            <person name="Gilbert J.A."/>
            <person name="Pupko T."/>
            <person name="Shuman H.A."/>
            <person name="Segal G."/>
        </authorList>
    </citation>
    <scope>NUCLEOTIDE SEQUENCE [LARGE SCALE GENOMIC DNA]</scope>
    <source>
        <strain evidence="5 7">ATCC 49507</strain>
    </source>
</reference>
<dbReference type="Gene3D" id="1.10.287.470">
    <property type="entry name" value="Helix hairpin bin"/>
    <property type="match status" value="1"/>
</dbReference>
<comment type="similarity">
    <text evidence="1">Belongs to the membrane fusion protein (MFP) (TC 8.A.1) family.</text>
</comment>
<dbReference type="Gene3D" id="2.40.420.20">
    <property type="match status" value="1"/>
</dbReference>
<keyword evidence="3" id="KW-1133">Transmembrane helix</keyword>
<feature type="transmembrane region" description="Helical" evidence="3">
    <location>
        <begin position="21"/>
        <end position="42"/>
    </location>
</feature>
<dbReference type="Gene3D" id="2.40.50.100">
    <property type="match status" value="1"/>
</dbReference>
<evidence type="ECO:0000313" key="7">
    <source>
        <dbReference type="Proteomes" id="UP000054639"/>
    </source>
</evidence>
<dbReference type="Proteomes" id="UP000054639">
    <property type="component" value="Unassembled WGS sequence"/>
</dbReference>
<proteinExistence type="inferred from homology"/>
<dbReference type="Gene3D" id="2.40.30.170">
    <property type="match status" value="1"/>
</dbReference>
<dbReference type="EMBL" id="UGOW01000001">
    <property type="protein sequence ID" value="STY16919.1"/>
    <property type="molecule type" value="Genomic_DNA"/>
</dbReference>
<keyword evidence="2" id="KW-0813">Transport</keyword>
<dbReference type="Pfam" id="PF25989">
    <property type="entry name" value="YknX_C"/>
    <property type="match status" value="1"/>
</dbReference>
<dbReference type="SUPFAM" id="SSF111369">
    <property type="entry name" value="HlyD-like secretion proteins"/>
    <property type="match status" value="1"/>
</dbReference>
<evidence type="ECO:0000313" key="6">
    <source>
        <dbReference type="EMBL" id="STY16919.1"/>
    </source>
</evidence>
<sequence length="361" mass="40457">MANKVLNNIFNISKWQSKYHWKIVLVTLIVSCAIIFTGRIFFHSAEQIPESPNKRVEVETVTSQILQQSIRLLGTIHPKHTTVLVSKGNGMLDELIPTGQKIKKGTLIAKIDNPDVEKNLQLSISTETLAKTQFDRFNPLLKTGFVSPKEVEEKKQAWLDAQKELSKAKIELDNLRFYAPFDGIIGAYKKREGSEVTIGEAVVSIYDPSSLIVDFDIPCSNLTEINEGQPVRVLGKEYPLSHFQKMVDETTHMCPADVDIQCDNCLVGATINVDLIVAEKDNTIVIPTQALFLRNSEPFVYIVEKDKVVLLPVKTGLEQENKIEITEGLKTGQQLIIKGQDRLYPEMTVEIHHPSADAHNG</sequence>
<feature type="domain" description="YknX-like C-terminal permuted SH3-like" evidence="4">
    <location>
        <begin position="284"/>
        <end position="349"/>
    </location>
</feature>
<protein>
    <submittedName>
        <fullName evidence="6">Efflux protein</fullName>
    </submittedName>
</protein>
<reference evidence="6 8" key="2">
    <citation type="submission" date="2018-06" db="EMBL/GenBank/DDBJ databases">
        <authorList>
            <consortium name="Pathogen Informatics"/>
            <person name="Doyle S."/>
        </authorList>
    </citation>
    <scope>NUCLEOTIDE SEQUENCE [LARGE SCALE GENOMIC DNA]</scope>
    <source>
        <strain evidence="6 8">NCTC12376</strain>
    </source>
</reference>
<dbReference type="EMBL" id="LNYR01000002">
    <property type="protein sequence ID" value="KTD54739.1"/>
    <property type="molecule type" value="Genomic_DNA"/>
</dbReference>
<dbReference type="NCBIfam" id="TIGR01730">
    <property type="entry name" value="RND_mfp"/>
    <property type="match status" value="1"/>
</dbReference>
<dbReference type="InterPro" id="IPR006143">
    <property type="entry name" value="RND_pump_MFP"/>
</dbReference>
<dbReference type="AlphaFoldDB" id="A0A378KRX6"/>
<dbReference type="GO" id="GO:1990281">
    <property type="term" value="C:efflux pump complex"/>
    <property type="evidence" value="ECO:0007669"/>
    <property type="project" value="TreeGrafter"/>
</dbReference>
<keyword evidence="3" id="KW-0472">Membrane</keyword>
<accession>A0A378KRX6</accession>
<name>A0A378KRX6_9GAMM</name>
<dbReference type="OrthoDB" id="9806939at2"/>
<dbReference type="FunFam" id="2.40.420.20:FF:000006">
    <property type="entry name" value="RND family efflux transporter MFP subunit"/>
    <property type="match status" value="1"/>
</dbReference>
<organism evidence="6 8">
    <name type="scientific">Legionella quateirensis</name>
    <dbReference type="NCBI Taxonomy" id="45072"/>
    <lineage>
        <taxon>Bacteria</taxon>
        <taxon>Pseudomonadati</taxon>
        <taxon>Pseudomonadota</taxon>
        <taxon>Gammaproteobacteria</taxon>
        <taxon>Legionellales</taxon>
        <taxon>Legionellaceae</taxon>
        <taxon>Legionella</taxon>
    </lineage>
</organism>
<evidence type="ECO:0000256" key="1">
    <source>
        <dbReference type="ARBA" id="ARBA00009477"/>
    </source>
</evidence>
<dbReference type="Proteomes" id="UP000254230">
    <property type="component" value="Unassembled WGS sequence"/>
</dbReference>
<keyword evidence="7" id="KW-1185">Reference proteome</keyword>